<dbReference type="EMBL" id="CAJDYZ010006592">
    <property type="protein sequence ID" value="CAD1473524.1"/>
    <property type="molecule type" value="Genomic_DNA"/>
</dbReference>
<evidence type="ECO:0000313" key="3">
    <source>
        <dbReference type="Proteomes" id="UP000752696"/>
    </source>
</evidence>
<evidence type="ECO:0000256" key="1">
    <source>
        <dbReference type="SAM" id="MobiDB-lite"/>
    </source>
</evidence>
<reference evidence="2" key="1">
    <citation type="submission" date="2020-07" db="EMBL/GenBank/DDBJ databases">
        <authorList>
            <person name="Nazaruddin N."/>
        </authorList>
    </citation>
    <scope>NUCLEOTIDE SEQUENCE</scope>
</reference>
<organism evidence="2 3">
    <name type="scientific">Heterotrigona itama</name>
    <dbReference type="NCBI Taxonomy" id="395501"/>
    <lineage>
        <taxon>Eukaryota</taxon>
        <taxon>Metazoa</taxon>
        <taxon>Ecdysozoa</taxon>
        <taxon>Arthropoda</taxon>
        <taxon>Hexapoda</taxon>
        <taxon>Insecta</taxon>
        <taxon>Pterygota</taxon>
        <taxon>Neoptera</taxon>
        <taxon>Endopterygota</taxon>
        <taxon>Hymenoptera</taxon>
        <taxon>Apocrita</taxon>
        <taxon>Aculeata</taxon>
        <taxon>Apoidea</taxon>
        <taxon>Anthophila</taxon>
        <taxon>Apidae</taxon>
        <taxon>Heterotrigona</taxon>
    </lineage>
</organism>
<comment type="caution">
    <text evidence="2">The sequence shown here is derived from an EMBL/GenBank/DDBJ whole genome shotgun (WGS) entry which is preliminary data.</text>
</comment>
<dbReference type="AlphaFoldDB" id="A0A6V7H3G5"/>
<feature type="compositionally biased region" description="Polar residues" evidence="1">
    <location>
        <begin position="316"/>
        <end position="328"/>
    </location>
</feature>
<sequence>MSYNLLIVTISYDRKILPGRFNLKAAFKERTRRRNGESKECSSQLARQPTENQLSGEISSLVVRAVEEQATLTLMDVGIDTDVHTFVNIAVIWALSELDFFNRDTLSDEQLQRRGLTSSGLPEDLTSCDYTRTFPFPFPLRSGRERRKVLMGVYRSPFSHNVHKTLHRRLPWAYVSPSHERGHMKFYPNVRERIDEIVSKTIASDPTYNSDVKCFHLSDISDKCYLAYRRTTRHFSVSEKLAENLFLQLISFIIPKASKSDGEAIKSVPKRKRGVRKFFLDNNRRDAESFVHVHRNILESEREDGAYLRNATHFTSSSAPLSFPNKNATSEKRKDN</sequence>
<evidence type="ECO:0000313" key="2">
    <source>
        <dbReference type="EMBL" id="CAD1473524.1"/>
    </source>
</evidence>
<protein>
    <submittedName>
        <fullName evidence="2">Uncharacterized protein</fullName>
    </submittedName>
</protein>
<gene>
    <name evidence="2" type="ORF">MHI_LOCUS381515</name>
</gene>
<keyword evidence="3" id="KW-1185">Reference proteome</keyword>
<proteinExistence type="predicted"/>
<name>A0A6V7H3G5_9HYME</name>
<feature type="region of interest" description="Disordered" evidence="1">
    <location>
        <begin position="316"/>
        <end position="336"/>
    </location>
</feature>
<accession>A0A6V7H3G5</accession>
<dbReference type="Proteomes" id="UP000752696">
    <property type="component" value="Unassembled WGS sequence"/>
</dbReference>
<dbReference type="OrthoDB" id="7529941at2759"/>